<gene>
    <name evidence="1" type="ORF">GSY63_14525</name>
</gene>
<evidence type="ECO:0008006" key="3">
    <source>
        <dbReference type="Google" id="ProtNLM"/>
    </source>
</evidence>
<dbReference type="RefSeq" id="WP_166586549.1">
    <property type="nucleotide sequence ID" value="NZ_WWEO01000043.1"/>
</dbReference>
<dbReference type="Proteomes" id="UP000638732">
    <property type="component" value="Unassembled WGS sequence"/>
</dbReference>
<accession>A0A965ZH28</accession>
<protein>
    <recommendedName>
        <fullName evidence="3">Lipoprotein</fullName>
    </recommendedName>
</protein>
<name>A0A965ZH28_9SPHI</name>
<evidence type="ECO:0000313" key="1">
    <source>
        <dbReference type="EMBL" id="NCD70580.1"/>
    </source>
</evidence>
<keyword evidence="2" id="KW-1185">Reference proteome</keyword>
<sequence length="119" mass="13544">MKKMNLLFIGIAGIISLTACHNRSHRVIAMSNNNTSVRIEYVGDVLFNNEQTGIAAISPHGYVKYERDGRDLFAENRKGKIYYEFNGDDDKLDLNTSERQFVSEAVKDMVKYGHNIKGR</sequence>
<dbReference type="AlphaFoldDB" id="A0A965ZH28"/>
<reference evidence="1" key="2">
    <citation type="submission" date="2020-10" db="EMBL/GenBank/DDBJ databases">
        <title>Mucilaginibacter sp. nov., isolated from soil.</title>
        <authorList>
            <person name="Jeon C.O."/>
        </authorList>
    </citation>
    <scope>NUCLEOTIDE SEQUENCE</scope>
    <source>
        <strain evidence="1">R11</strain>
    </source>
</reference>
<proteinExistence type="predicted"/>
<organism evidence="1 2">
    <name type="scientific">Mucilaginibacter agri</name>
    <dbReference type="NCBI Taxonomy" id="2695265"/>
    <lineage>
        <taxon>Bacteria</taxon>
        <taxon>Pseudomonadati</taxon>
        <taxon>Bacteroidota</taxon>
        <taxon>Sphingobacteriia</taxon>
        <taxon>Sphingobacteriales</taxon>
        <taxon>Sphingobacteriaceae</taxon>
        <taxon>Mucilaginibacter</taxon>
    </lineage>
</organism>
<dbReference type="PROSITE" id="PS51257">
    <property type="entry name" value="PROKAR_LIPOPROTEIN"/>
    <property type="match status" value="1"/>
</dbReference>
<dbReference type="EMBL" id="WWEO01000043">
    <property type="protein sequence ID" value="NCD70580.1"/>
    <property type="molecule type" value="Genomic_DNA"/>
</dbReference>
<reference evidence="1" key="1">
    <citation type="submission" date="2020-01" db="EMBL/GenBank/DDBJ databases">
        <authorList>
            <person name="Seo Y.L."/>
        </authorList>
    </citation>
    <scope>NUCLEOTIDE SEQUENCE</scope>
    <source>
        <strain evidence="1">R11</strain>
    </source>
</reference>
<comment type="caution">
    <text evidence="1">The sequence shown here is derived from an EMBL/GenBank/DDBJ whole genome shotgun (WGS) entry which is preliminary data.</text>
</comment>
<evidence type="ECO:0000313" key="2">
    <source>
        <dbReference type="Proteomes" id="UP000638732"/>
    </source>
</evidence>